<dbReference type="InterPro" id="IPR004733">
    <property type="entry name" value="PurM_cligase"/>
</dbReference>
<dbReference type="GO" id="GO:0006189">
    <property type="term" value="P:'de novo' IMP biosynthetic process"/>
    <property type="evidence" value="ECO:0007669"/>
    <property type="project" value="UniProtKB-UniPathway"/>
</dbReference>
<evidence type="ECO:0000256" key="13">
    <source>
        <dbReference type="ARBA" id="ARBA00033093"/>
    </source>
</evidence>
<dbReference type="Gene3D" id="3.30.1330.10">
    <property type="entry name" value="PurM-like, N-terminal domain"/>
    <property type="match status" value="1"/>
</dbReference>
<evidence type="ECO:0000256" key="7">
    <source>
        <dbReference type="ARBA" id="ARBA00022598"/>
    </source>
</evidence>
<evidence type="ECO:0000256" key="12">
    <source>
        <dbReference type="ARBA" id="ARBA00032931"/>
    </source>
</evidence>
<name>A0A6C0G8I8_9BACL</name>
<reference evidence="17 18" key="1">
    <citation type="submission" date="2020-01" db="EMBL/GenBank/DDBJ databases">
        <title>Paenibacillus sp. nov., isolated from tomato rhizosphere.</title>
        <authorList>
            <person name="Weon H.-Y."/>
            <person name="Lee S.A."/>
        </authorList>
    </citation>
    <scope>NUCLEOTIDE SEQUENCE [LARGE SCALE GENOMIC DNA]</scope>
    <source>
        <strain evidence="17 18">12200R-189</strain>
    </source>
</reference>
<dbReference type="Proteomes" id="UP000476064">
    <property type="component" value="Chromosome"/>
</dbReference>
<dbReference type="KEGG" id="plyc:GXP70_21585"/>
<dbReference type="SUPFAM" id="SSF55326">
    <property type="entry name" value="PurM N-terminal domain-like"/>
    <property type="match status" value="1"/>
</dbReference>
<evidence type="ECO:0000256" key="3">
    <source>
        <dbReference type="ARBA" id="ARBA00010280"/>
    </source>
</evidence>
<dbReference type="AlphaFoldDB" id="A0A6C0G8I8"/>
<dbReference type="Pfam" id="PF00586">
    <property type="entry name" value="AIRS"/>
    <property type="match status" value="1"/>
</dbReference>
<evidence type="ECO:0000256" key="14">
    <source>
        <dbReference type="ARBA" id="ARBA00049057"/>
    </source>
</evidence>
<dbReference type="GO" id="GO:0005829">
    <property type="term" value="C:cytosol"/>
    <property type="evidence" value="ECO:0007669"/>
    <property type="project" value="TreeGrafter"/>
</dbReference>
<dbReference type="UniPathway" id="UPA00074">
    <property type="reaction ID" value="UER00129"/>
</dbReference>
<evidence type="ECO:0000313" key="17">
    <source>
        <dbReference type="EMBL" id="QHT64056.1"/>
    </source>
</evidence>
<protein>
    <recommendedName>
        <fullName evidence="5">Phosphoribosylformylglycinamidine cyclo-ligase</fullName>
        <ecNumber evidence="4">6.3.3.1</ecNumber>
    </recommendedName>
    <alternativeName>
        <fullName evidence="12">AIR synthase</fullName>
    </alternativeName>
    <alternativeName>
        <fullName evidence="13">AIRS</fullName>
    </alternativeName>
    <alternativeName>
        <fullName evidence="11">Phosphoribosyl-aminoimidazole synthetase</fullName>
    </alternativeName>
</protein>
<dbReference type="GO" id="GO:0004641">
    <property type="term" value="F:phosphoribosylformylglycinamidine cyclo-ligase activity"/>
    <property type="evidence" value="ECO:0007669"/>
    <property type="project" value="UniProtKB-EC"/>
</dbReference>
<dbReference type="NCBIfam" id="TIGR00878">
    <property type="entry name" value="purM"/>
    <property type="match status" value="1"/>
</dbReference>
<keyword evidence="9" id="KW-0658">Purine biosynthesis</keyword>
<dbReference type="FunFam" id="3.90.650.10:FF:000011">
    <property type="entry name" value="Phosphoribosylformylglycinamidine cyclo-ligase"/>
    <property type="match status" value="1"/>
</dbReference>
<keyword evidence="7 17" id="KW-0436">Ligase</keyword>
<feature type="domain" description="PurM-like C-terminal" evidence="16">
    <location>
        <begin position="175"/>
        <end position="341"/>
    </location>
</feature>
<evidence type="ECO:0000256" key="6">
    <source>
        <dbReference type="ARBA" id="ARBA00022490"/>
    </source>
</evidence>
<keyword evidence="8" id="KW-0547">Nucleotide-binding</keyword>
<comment type="catalytic activity">
    <reaction evidence="14">
        <text>2-formamido-N(1)-(5-O-phospho-beta-D-ribosyl)acetamidine + ATP = 5-amino-1-(5-phospho-beta-D-ribosyl)imidazole + ADP + phosphate + H(+)</text>
        <dbReference type="Rhea" id="RHEA:23032"/>
        <dbReference type="ChEBI" id="CHEBI:15378"/>
        <dbReference type="ChEBI" id="CHEBI:30616"/>
        <dbReference type="ChEBI" id="CHEBI:43474"/>
        <dbReference type="ChEBI" id="CHEBI:137981"/>
        <dbReference type="ChEBI" id="CHEBI:147287"/>
        <dbReference type="ChEBI" id="CHEBI:456216"/>
        <dbReference type="EC" id="6.3.3.1"/>
    </reaction>
</comment>
<evidence type="ECO:0000256" key="5">
    <source>
        <dbReference type="ARBA" id="ARBA00020367"/>
    </source>
</evidence>
<dbReference type="GO" id="GO:0046084">
    <property type="term" value="P:adenine biosynthetic process"/>
    <property type="evidence" value="ECO:0007669"/>
    <property type="project" value="TreeGrafter"/>
</dbReference>
<evidence type="ECO:0000259" key="15">
    <source>
        <dbReference type="Pfam" id="PF00586"/>
    </source>
</evidence>
<dbReference type="SUPFAM" id="SSF56042">
    <property type="entry name" value="PurM C-terminal domain-like"/>
    <property type="match status" value="1"/>
</dbReference>
<dbReference type="Gene3D" id="3.90.650.10">
    <property type="entry name" value="PurM-like C-terminal domain"/>
    <property type="match status" value="1"/>
</dbReference>
<evidence type="ECO:0000256" key="10">
    <source>
        <dbReference type="ARBA" id="ARBA00022840"/>
    </source>
</evidence>
<evidence type="ECO:0000256" key="9">
    <source>
        <dbReference type="ARBA" id="ARBA00022755"/>
    </source>
</evidence>
<dbReference type="PANTHER" id="PTHR10520:SF12">
    <property type="entry name" value="TRIFUNCTIONAL PURINE BIOSYNTHETIC PROTEIN ADENOSINE-3"/>
    <property type="match status" value="1"/>
</dbReference>
<dbReference type="Pfam" id="PF02769">
    <property type="entry name" value="AIRS_C"/>
    <property type="match status" value="1"/>
</dbReference>
<comment type="similarity">
    <text evidence="3">Belongs to the AIR synthase family.</text>
</comment>
<keyword evidence="6" id="KW-0963">Cytoplasm</keyword>
<gene>
    <name evidence="17" type="ORF">GXP70_21585</name>
</gene>
<feature type="domain" description="PurM-like N-terminal" evidence="15">
    <location>
        <begin position="75"/>
        <end position="163"/>
    </location>
</feature>
<comment type="pathway">
    <text evidence="2">Purine metabolism; IMP biosynthesis via de novo pathway; 5-amino-1-(5-phospho-D-ribosyl)imidazole from N(2)-formyl-N(1)-(5-phospho-D-ribosyl)glycinamide: step 2/2.</text>
</comment>
<accession>A0A6C0G8I8</accession>
<evidence type="ECO:0000256" key="11">
    <source>
        <dbReference type="ARBA" id="ARBA00031908"/>
    </source>
</evidence>
<dbReference type="EC" id="6.3.3.1" evidence="4"/>
<sequence>MDEHGHTYKDAGVDVRNAERTKARMGALTASEDNRILNRSGAFASLFLASFDGIANPVLVLKAEEPGSKQLLAFAHDRIQSVCQDLIHHLINDIVVMGAKPEAVLDTILCGRIESGTVVRIVDYLAQACRENGCSLVGGETSEQPGLLPAGRYMLNASVVGVVDRDSIVDGSRIRPGDRVLALPSNGLHTNGYSLVRKLMEERPEIMEEKVGELGFLDAILLPHACYYGPLRPVQGDSAVHGMAHITGGGIEGNLKRIMPAGTCARIDLSRIAIPPIFPLIRRYGRVPEADMLQTFNMGVGLAMVVDPEGAERLAARLAEAGCHAYEIGEIAEGSREVAFVNALNG</sequence>
<dbReference type="GO" id="GO:0004637">
    <property type="term" value="F:phosphoribosylamine-glycine ligase activity"/>
    <property type="evidence" value="ECO:0007669"/>
    <property type="project" value="TreeGrafter"/>
</dbReference>
<evidence type="ECO:0000256" key="4">
    <source>
        <dbReference type="ARBA" id="ARBA00013047"/>
    </source>
</evidence>
<dbReference type="PANTHER" id="PTHR10520">
    <property type="entry name" value="TRIFUNCTIONAL PURINE BIOSYNTHETIC PROTEIN ADENOSINE-3-RELATED"/>
    <property type="match status" value="1"/>
</dbReference>
<evidence type="ECO:0000256" key="2">
    <source>
        <dbReference type="ARBA" id="ARBA00004686"/>
    </source>
</evidence>
<dbReference type="InterPro" id="IPR010918">
    <property type="entry name" value="PurM-like_C_dom"/>
</dbReference>
<keyword evidence="18" id="KW-1185">Reference proteome</keyword>
<evidence type="ECO:0000256" key="1">
    <source>
        <dbReference type="ARBA" id="ARBA00004496"/>
    </source>
</evidence>
<dbReference type="InterPro" id="IPR036921">
    <property type="entry name" value="PurM-like_N_sf"/>
</dbReference>
<dbReference type="InterPro" id="IPR036676">
    <property type="entry name" value="PurM-like_C_sf"/>
</dbReference>
<evidence type="ECO:0000259" key="16">
    <source>
        <dbReference type="Pfam" id="PF02769"/>
    </source>
</evidence>
<dbReference type="InterPro" id="IPR016188">
    <property type="entry name" value="PurM-like_N"/>
</dbReference>
<organism evidence="17 18">
    <name type="scientific">Paenibacillus lycopersici</name>
    <dbReference type="NCBI Taxonomy" id="2704462"/>
    <lineage>
        <taxon>Bacteria</taxon>
        <taxon>Bacillati</taxon>
        <taxon>Bacillota</taxon>
        <taxon>Bacilli</taxon>
        <taxon>Bacillales</taxon>
        <taxon>Paenibacillaceae</taxon>
        <taxon>Paenibacillus</taxon>
    </lineage>
</organism>
<dbReference type="EMBL" id="CP048209">
    <property type="protein sequence ID" value="QHT64056.1"/>
    <property type="molecule type" value="Genomic_DNA"/>
</dbReference>
<comment type="subcellular location">
    <subcellularLocation>
        <location evidence="1">Cytoplasm</location>
    </subcellularLocation>
</comment>
<dbReference type="CDD" id="cd02196">
    <property type="entry name" value="PurM"/>
    <property type="match status" value="1"/>
</dbReference>
<keyword evidence="10" id="KW-0067">ATP-binding</keyword>
<proteinExistence type="inferred from homology"/>
<evidence type="ECO:0000256" key="8">
    <source>
        <dbReference type="ARBA" id="ARBA00022741"/>
    </source>
</evidence>
<dbReference type="GO" id="GO:0005524">
    <property type="term" value="F:ATP binding"/>
    <property type="evidence" value="ECO:0007669"/>
    <property type="project" value="UniProtKB-KW"/>
</dbReference>
<evidence type="ECO:0000313" key="18">
    <source>
        <dbReference type="Proteomes" id="UP000476064"/>
    </source>
</evidence>